<proteinExistence type="predicted"/>
<dbReference type="EMBL" id="PDOB01000024">
    <property type="protein sequence ID" value="PIL39037.1"/>
    <property type="molecule type" value="Genomic_DNA"/>
</dbReference>
<evidence type="ECO:0000313" key="1">
    <source>
        <dbReference type="EMBL" id="PIL39037.1"/>
    </source>
</evidence>
<dbReference type="SUPFAM" id="SSF49373">
    <property type="entry name" value="Invasin/intimin cell-adhesion fragments"/>
    <property type="match status" value="2"/>
</dbReference>
<dbReference type="OrthoDB" id="5522233at2"/>
<gene>
    <name evidence="1" type="ORF">CR103_14520</name>
</gene>
<reference evidence="1 2" key="1">
    <citation type="submission" date="2017-10" db="EMBL/GenBank/DDBJ databases">
        <title>Massilia psychrophilum sp. nov., a novel purple-pigmented bacterium isolated from Tianshan glacier, Xinjiang Municipality, China.</title>
        <authorList>
            <person name="Wang H."/>
        </authorList>
    </citation>
    <scope>NUCLEOTIDE SEQUENCE [LARGE SCALE GENOMIC DNA]</scope>
    <source>
        <strain evidence="1 2">JCM 30813</strain>
    </source>
</reference>
<keyword evidence="2" id="KW-1185">Reference proteome</keyword>
<dbReference type="AlphaFoldDB" id="A0A2G8SZ04"/>
<evidence type="ECO:0000313" key="2">
    <source>
        <dbReference type="Proteomes" id="UP000228593"/>
    </source>
</evidence>
<dbReference type="InterPro" id="IPR013783">
    <property type="entry name" value="Ig-like_fold"/>
</dbReference>
<dbReference type="RefSeq" id="WP_099916699.1">
    <property type="nucleotide sequence ID" value="NZ_BMHS01000019.1"/>
</dbReference>
<organism evidence="1 2">
    <name type="scientific">Massilia psychrophila</name>
    <dbReference type="NCBI Taxonomy" id="1603353"/>
    <lineage>
        <taxon>Bacteria</taxon>
        <taxon>Pseudomonadati</taxon>
        <taxon>Pseudomonadota</taxon>
        <taxon>Betaproteobacteria</taxon>
        <taxon>Burkholderiales</taxon>
        <taxon>Oxalobacteraceae</taxon>
        <taxon>Telluria group</taxon>
        <taxon>Massilia</taxon>
    </lineage>
</organism>
<sequence>MRPNLDHPLATLATLARYSAVGLIAATLAACGGGGGSPGMSTGAGPGTGAGTVGQGPAIKLAIVDGGGNAITTLSGGQSGTVKSTLTTATGAPVAGAIVKFTTSDALVEFTPASGSVLTDAAGVAVITIKPASVTASGAVAISATSVIDSKTATASSNIAVGAAPLTVGALTFDPKPVGSLPAFSTLSLNIPITSGGQPVNNVVGLTMSSLCVGDGLATLVPGTLANGVQLATYTNNGCRRVNDVITVAVGNSSQSIDVKVDAANIGTVQFVGSNLTGTSIVLKGSGGLGRSEAAQLTFRVVDQHNNGLAGVEVRFTATTNTGGLAVTPAIATTDSTGNVNTMVSSGTIPTPVRVTAEATRNGVTISGLSDALTISTGLPIQKSMSMSADSFNIEGWLSDGEVSNITVALADQYGNKVSDGTAINFVTEGGAIGSSLQGACTTKDGFCTVPLKSQEFRPRNGRVTVLAFAQGIPTFIDSNGDGQYSCPAFSGPGLYRPLVDTCPRDGGEPFEALGDAFLDSGKLGPTTGAMPGDWLDGSYDAANGDQPFPYNHTDFRVAGPASFGITYIRRAFEVTFSGSVPRMVRQFCSGEVCRDWTTADGDPSLIAGVAGTSCSVQPLSFRLFDINNNPMPFGTTVGAVDADKLAPLTFSPDKVPSTNAIGGTIHTVNIKPDANCAPGYFSVKVTTPKGTATLFPFKSK</sequence>
<dbReference type="InterPro" id="IPR008964">
    <property type="entry name" value="Invasin/intimin_cell_adhesion"/>
</dbReference>
<evidence type="ECO:0008006" key="3">
    <source>
        <dbReference type="Google" id="ProtNLM"/>
    </source>
</evidence>
<dbReference type="Gene3D" id="2.60.40.10">
    <property type="entry name" value="Immunoglobulins"/>
    <property type="match status" value="3"/>
</dbReference>
<accession>A0A2G8SZ04</accession>
<protein>
    <recommendedName>
        <fullName evidence="3">Big-1 domain-containing protein</fullName>
    </recommendedName>
</protein>
<comment type="caution">
    <text evidence="1">The sequence shown here is derived from an EMBL/GenBank/DDBJ whole genome shotgun (WGS) entry which is preliminary data.</text>
</comment>
<dbReference type="Proteomes" id="UP000228593">
    <property type="component" value="Unassembled WGS sequence"/>
</dbReference>
<name>A0A2G8SZ04_9BURK</name>
<dbReference type="PROSITE" id="PS51257">
    <property type="entry name" value="PROKAR_LIPOPROTEIN"/>
    <property type="match status" value="1"/>
</dbReference>